<dbReference type="EMBL" id="BMAO01019773">
    <property type="protein sequence ID" value="GFR32699.1"/>
    <property type="molecule type" value="Genomic_DNA"/>
</dbReference>
<name>A0A8X6HZI9_TRICU</name>
<gene>
    <name evidence="1" type="ORF">TNCT_351361</name>
</gene>
<dbReference type="AlphaFoldDB" id="A0A8X6HZI9"/>
<reference evidence="1" key="1">
    <citation type="submission" date="2020-07" db="EMBL/GenBank/DDBJ databases">
        <title>Multicomponent nature underlies the extraordinary mechanical properties of spider dragline silk.</title>
        <authorList>
            <person name="Kono N."/>
            <person name="Nakamura H."/>
            <person name="Mori M."/>
            <person name="Yoshida Y."/>
            <person name="Ohtoshi R."/>
            <person name="Malay A.D."/>
            <person name="Moran D.A.P."/>
            <person name="Tomita M."/>
            <person name="Numata K."/>
            <person name="Arakawa K."/>
        </authorList>
    </citation>
    <scope>NUCLEOTIDE SEQUENCE</scope>
</reference>
<protein>
    <submittedName>
        <fullName evidence="1">Uncharacterized protein</fullName>
    </submittedName>
</protein>
<keyword evidence="2" id="KW-1185">Reference proteome</keyword>
<proteinExistence type="predicted"/>
<dbReference type="Proteomes" id="UP000887116">
    <property type="component" value="Unassembled WGS sequence"/>
</dbReference>
<comment type="caution">
    <text evidence="1">The sequence shown here is derived from an EMBL/GenBank/DDBJ whole genome shotgun (WGS) entry which is preliminary data.</text>
</comment>
<dbReference type="OrthoDB" id="6434818at2759"/>
<evidence type="ECO:0000313" key="1">
    <source>
        <dbReference type="EMBL" id="GFR32699.1"/>
    </source>
</evidence>
<sequence length="133" mass="15084">MASLDLLISQLEKKIIPALENGESEMLSCKFRLKQLAGIIRFHELLKHFPIPVKIVLSTYGFHLSNCAYSADECTGGPYSCLCYEHLVNPEKYFIVKELNQVVLRDGSKHYADCLRSKCYCNDSSMKKTSLSN</sequence>
<accession>A0A8X6HZI9</accession>
<evidence type="ECO:0000313" key="2">
    <source>
        <dbReference type="Proteomes" id="UP000887116"/>
    </source>
</evidence>
<organism evidence="1 2">
    <name type="scientific">Trichonephila clavata</name>
    <name type="common">Joro spider</name>
    <name type="synonym">Nephila clavata</name>
    <dbReference type="NCBI Taxonomy" id="2740835"/>
    <lineage>
        <taxon>Eukaryota</taxon>
        <taxon>Metazoa</taxon>
        <taxon>Ecdysozoa</taxon>
        <taxon>Arthropoda</taxon>
        <taxon>Chelicerata</taxon>
        <taxon>Arachnida</taxon>
        <taxon>Araneae</taxon>
        <taxon>Araneomorphae</taxon>
        <taxon>Entelegynae</taxon>
        <taxon>Araneoidea</taxon>
        <taxon>Nephilidae</taxon>
        <taxon>Trichonephila</taxon>
    </lineage>
</organism>